<feature type="compositionally biased region" description="Polar residues" evidence="7">
    <location>
        <begin position="682"/>
        <end position="695"/>
    </location>
</feature>
<evidence type="ECO:0000256" key="7">
    <source>
        <dbReference type="SAM" id="MobiDB-lite"/>
    </source>
</evidence>
<comment type="subcellular location">
    <subcellularLocation>
        <location evidence="1">Nucleus</location>
    </subcellularLocation>
</comment>
<dbReference type="EMBL" id="MSFM01000008">
    <property type="protein sequence ID" value="PKY03087.1"/>
    <property type="molecule type" value="Genomic_DNA"/>
</dbReference>
<protein>
    <recommendedName>
        <fullName evidence="9">Zn(2)-C6 fungal-type domain-containing protein</fullName>
    </recommendedName>
</protein>
<dbReference type="GO" id="GO:0006351">
    <property type="term" value="P:DNA-templated transcription"/>
    <property type="evidence" value="ECO:0007669"/>
    <property type="project" value="InterPro"/>
</dbReference>
<feature type="transmembrane region" description="Helical" evidence="8">
    <location>
        <begin position="587"/>
        <end position="606"/>
    </location>
</feature>
<dbReference type="SUPFAM" id="SSF57701">
    <property type="entry name" value="Zn2/Cys6 DNA-binding domain"/>
    <property type="match status" value="1"/>
</dbReference>
<evidence type="ECO:0000256" key="4">
    <source>
        <dbReference type="ARBA" id="ARBA00023125"/>
    </source>
</evidence>
<sequence length="771" mass="86932">MESTTLVANVETHRSPAYGNQSRGSQRTRKRKASESSSPTTTDSSNNNRSNGPRQKITRACDQCKEKKIRCTGTLPCVRCTRLSLACKYNAAYSRGLPPVPLPLPSSETDVSHPSSKHAPLRGQASRNPVPQQSPRKPRGDAVISRQGRQNKDLGAVTRNSPDPIATDFEGNYLGPASGLSFLNRVWRRLRQDEMRAFPNQCDTEASSKNTSVFMFGDKPYDAYHETGFILPSYEKALSLVEVYFDYSIVTYRFLHRGSVEDWLKQVYELNISSTNLPTGPMLARTAIVLMVFAVSTLYEELEPGGQRDPWDRSERWYAASKHMSAMESGPPNLETVQARLGQCLYLLGSSRANECWYVFGTALQLVTALGLHRKCLARSVKRGTTYLEQELRKRIFWSAYTLDKYLSVMFGRPRLLHDEDIDQKLPDEVSDDDLLQETSERRTGSPDCMMIASVLHFRLGRILGDISRQVYSLNPHCRDPPLEMAARLTAELEKWKETTPPLFNSVCPTSLIPPLCRQSQVLQMAYSHAMIHVTRSFLLNDFTDLTRRPSIPDPMVATHVHKCIDAAENVLTLVDSLAKQGAFIQSFWFTHYVCFCAIIVVYIYTIQQHRLFSALGDSSPRNTEDTSRSLSLFAVGETCQQHLAEATRENCPSRRYSIILEELRLEVHRQLGPRLPPPHSGETSGPSDTHQKSTVMQETVDLPRTDQTLLLDPGSLNYADSLQQPGLEGTLFEPSEDPGFLENLDGSIWWTQLDSWAFMNLQNDPSMMPF</sequence>
<dbReference type="GO" id="GO:0045944">
    <property type="term" value="P:positive regulation of transcription by RNA polymerase II"/>
    <property type="evidence" value="ECO:0007669"/>
    <property type="project" value="TreeGrafter"/>
</dbReference>
<keyword evidence="8" id="KW-1133">Transmembrane helix</keyword>
<feature type="region of interest" description="Disordered" evidence="7">
    <location>
        <begin position="672"/>
        <end position="695"/>
    </location>
</feature>
<evidence type="ECO:0000256" key="2">
    <source>
        <dbReference type="ARBA" id="ARBA00022723"/>
    </source>
</evidence>
<evidence type="ECO:0000259" key="9">
    <source>
        <dbReference type="PROSITE" id="PS50048"/>
    </source>
</evidence>
<dbReference type="GO" id="GO:0043565">
    <property type="term" value="F:sequence-specific DNA binding"/>
    <property type="evidence" value="ECO:0007669"/>
    <property type="project" value="TreeGrafter"/>
</dbReference>
<keyword evidence="8" id="KW-0812">Transmembrane</keyword>
<dbReference type="Pfam" id="PF00172">
    <property type="entry name" value="Zn_clus"/>
    <property type="match status" value="1"/>
</dbReference>
<dbReference type="CDD" id="cd12148">
    <property type="entry name" value="fungal_TF_MHR"/>
    <property type="match status" value="1"/>
</dbReference>
<feature type="compositionally biased region" description="Low complexity" evidence="7">
    <location>
        <begin position="35"/>
        <end position="51"/>
    </location>
</feature>
<evidence type="ECO:0000256" key="5">
    <source>
        <dbReference type="ARBA" id="ARBA00023163"/>
    </source>
</evidence>
<feature type="region of interest" description="Disordered" evidence="7">
    <location>
        <begin position="1"/>
        <end position="55"/>
    </location>
</feature>
<evidence type="ECO:0000256" key="3">
    <source>
        <dbReference type="ARBA" id="ARBA00023015"/>
    </source>
</evidence>
<dbReference type="PROSITE" id="PS50048">
    <property type="entry name" value="ZN2_CY6_FUNGAL_2"/>
    <property type="match status" value="1"/>
</dbReference>
<keyword evidence="11" id="KW-1185">Reference proteome</keyword>
<dbReference type="GO" id="GO:0000981">
    <property type="term" value="F:DNA-binding transcription factor activity, RNA polymerase II-specific"/>
    <property type="evidence" value="ECO:0007669"/>
    <property type="project" value="InterPro"/>
</dbReference>
<dbReference type="VEuPathDB" id="FungiDB:P168DRAFT_238894"/>
<dbReference type="GO" id="GO:0005634">
    <property type="term" value="C:nucleus"/>
    <property type="evidence" value="ECO:0007669"/>
    <property type="project" value="UniProtKB-SubCell"/>
</dbReference>
<dbReference type="SMART" id="SM00066">
    <property type="entry name" value="GAL4"/>
    <property type="match status" value="1"/>
</dbReference>
<dbReference type="InterPro" id="IPR001138">
    <property type="entry name" value="Zn2Cys6_DnaBD"/>
</dbReference>
<keyword evidence="6" id="KW-0539">Nucleus</keyword>
<reference evidence="10" key="1">
    <citation type="submission" date="2016-12" db="EMBL/GenBank/DDBJ databases">
        <title>The genomes of Aspergillus section Nigri reveals drivers in fungal speciation.</title>
        <authorList>
            <consortium name="DOE Joint Genome Institute"/>
            <person name="Vesth T.C."/>
            <person name="Nybo J."/>
            <person name="Theobald S."/>
            <person name="Brandl J."/>
            <person name="Frisvad J.C."/>
            <person name="Nielsen K.F."/>
            <person name="Lyhne E.K."/>
            <person name="Kogle M.E."/>
            <person name="Kuo A."/>
            <person name="Riley R."/>
            <person name="Clum A."/>
            <person name="Nolan M."/>
            <person name="Lipzen A."/>
            <person name="Salamov A."/>
            <person name="Henrissat B."/>
            <person name="Wiebenga A."/>
            <person name="De vries R.P."/>
            <person name="Grigoriev I.V."/>
            <person name="Mortensen U.H."/>
            <person name="Andersen M.R."/>
            <person name="Baker S.E."/>
        </authorList>
    </citation>
    <scope>NUCLEOTIDE SEQUENCE</scope>
    <source>
        <strain evidence="10">IBT 28561</strain>
    </source>
</reference>
<feature type="domain" description="Zn(2)-C6 fungal-type" evidence="9">
    <location>
        <begin position="60"/>
        <end position="89"/>
    </location>
</feature>
<dbReference type="RefSeq" id="XP_024691681.1">
    <property type="nucleotide sequence ID" value="XM_024833637.1"/>
</dbReference>
<organism evidence="10 11">
    <name type="scientific">Aspergillus campestris (strain IBT 28561)</name>
    <dbReference type="NCBI Taxonomy" id="1392248"/>
    <lineage>
        <taxon>Eukaryota</taxon>
        <taxon>Fungi</taxon>
        <taxon>Dikarya</taxon>
        <taxon>Ascomycota</taxon>
        <taxon>Pezizomycotina</taxon>
        <taxon>Eurotiomycetes</taxon>
        <taxon>Eurotiomycetidae</taxon>
        <taxon>Eurotiales</taxon>
        <taxon>Aspergillaceae</taxon>
        <taxon>Aspergillus</taxon>
        <taxon>Aspergillus subgen. Circumdati</taxon>
    </lineage>
</organism>
<dbReference type="InterPro" id="IPR051711">
    <property type="entry name" value="Stress_Response_Reg"/>
</dbReference>
<dbReference type="PANTHER" id="PTHR47540">
    <property type="entry name" value="THIAMINE REPRESSIBLE GENES REGULATORY PROTEIN THI5"/>
    <property type="match status" value="1"/>
</dbReference>
<comment type="caution">
    <text evidence="10">The sequence shown here is derived from an EMBL/GenBank/DDBJ whole genome shotgun (WGS) entry which is preliminary data.</text>
</comment>
<keyword evidence="3" id="KW-0805">Transcription regulation</keyword>
<dbReference type="GO" id="GO:0008270">
    <property type="term" value="F:zinc ion binding"/>
    <property type="evidence" value="ECO:0007669"/>
    <property type="project" value="InterPro"/>
</dbReference>
<feature type="region of interest" description="Disordered" evidence="7">
    <location>
        <begin position="104"/>
        <end position="161"/>
    </location>
</feature>
<dbReference type="Gene3D" id="4.10.240.10">
    <property type="entry name" value="Zn(2)-C6 fungal-type DNA-binding domain"/>
    <property type="match status" value="1"/>
</dbReference>
<evidence type="ECO:0000313" key="10">
    <source>
        <dbReference type="EMBL" id="PKY03087.1"/>
    </source>
</evidence>
<gene>
    <name evidence="10" type="ORF">P168DRAFT_238894</name>
</gene>
<proteinExistence type="predicted"/>
<dbReference type="OrthoDB" id="2579025at2759"/>
<keyword evidence="8" id="KW-0472">Membrane</keyword>
<dbReference type="Proteomes" id="UP000234254">
    <property type="component" value="Unassembled WGS sequence"/>
</dbReference>
<dbReference type="InterPro" id="IPR036864">
    <property type="entry name" value="Zn2-C6_fun-type_DNA-bd_sf"/>
</dbReference>
<evidence type="ECO:0000256" key="6">
    <source>
        <dbReference type="ARBA" id="ARBA00023242"/>
    </source>
</evidence>
<feature type="compositionally biased region" description="Polar residues" evidence="7">
    <location>
        <begin position="125"/>
        <end position="135"/>
    </location>
</feature>
<dbReference type="CDD" id="cd00067">
    <property type="entry name" value="GAL4"/>
    <property type="match status" value="1"/>
</dbReference>
<keyword evidence="5" id="KW-0804">Transcription</keyword>
<evidence type="ECO:0000256" key="8">
    <source>
        <dbReference type="SAM" id="Phobius"/>
    </source>
</evidence>
<dbReference type="Pfam" id="PF04082">
    <property type="entry name" value="Fungal_trans"/>
    <property type="match status" value="1"/>
</dbReference>
<dbReference type="SMART" id="SM00906">
    <property type="entry name" value="Fungal_trans"/>
    <property type="match status" value="1"/>
</dbReference>
<dbReference type="PANTHER" id="PTHR47540:SF3">
    <property type="entry name" value="ZN(II)2CYS6 TRANSCRIPTION FACTOR (EUROFUNG)"/>
    <property type="match status" value="1"/>
</dbReference>
<dbReference type="GeneID" id="36541161"/>
<keyword evidence="4" id="KW-0238">DNA-binding</keyword>
<evidence type="ECO:0000256" key="1">
    <source>
        <dbReference type="ARBA" id="ARBA00004123"/>
    </source>
</evidence>
<dbReference type="InterPro" id="IPR007219">
    <property type="entry name" value="XnlR_reg_dom"/>
</dbReference>
<dbReference type="PROSITE" id="PS00463">
    <property type="entry name" value="ZN2_CY6_FUNGAL_1"/>
    <property type="match status" value="1"/>
</dbReference>
<accession>A0A2I1CZN2</accession>
<dbReference type="AlphaFoldDB" id="A0A2I1CZN2"/>
<name>A0A2I1CZN2_ASPC2</name>
<keyword evidence="2" id="KW-0479">Metal-binding</keyword>
<evidence type="ECO:0000313" key="11">
    <source>
        <dbReference type="Proteomes" id="UP000234254"/>
    </source>
</evidence>